<proteinExistence type="predicted"/>
<dbReference type="RefSeq" id="WP_283427698.1">
    <property type="nucleotide sequence ID" value="NZ_FXTY01000010.1"/>
</dbReference>
<accession>A0ABY1PLE6</accession>
<protein>
    <recommendedName>
        <fullName evidence="3">Lipoprotein</fullName>
    </recommendedName>
</protein>
<name>A0ABY1PLE6_9RHOB</name>
<evidence type="ECO:0000313" key="1">
    <source>
        <dbReference type="EMBL" id="SMP34349.1"/>
    </source>
</evidence>
<dbReference type="Proteomes" id="UP001157961">
    <property type="component" value="Unassembled WGS sequence"/>
</dbReference>
<dbReference type="EMBL" id="FXTY01000010">
    <property type="protein sequence ID" value="SMP34349.1"/>
    <property type="molecule type" value="Genomic_DNA"/>
</dbReference>
<reference evidence="1 2" key="1">
    <citation type="submission" date="2017-05" db="EMBL/GenBank/DDBJ databases">
        <authorList>
            <person name="Varghese N."/>
            <person name="Submissions S."/>
        </authorList>
    </citation>
    <scope>NUCLEOTIDE SEQUENCE [LARGE SCALE GENOMIC DNA]</scope>
    <source>
        <strain evidence="1 2">DSM 29734</strain>
    </source>
</reference>
<dbReference type="PROSITE" id="PS51257">
    <property type="entry name" value="PROKAR_LIPOPROTEIN"/>
    <property type="match status" value="1"/>
</dbReference>
<sequence length="89" mass="9370">MIKGVWGVACTAILLAGCTDLGGGSNSEGHLTNLSDNLVALAAPHQDLSTVRINPDDGCYEYRHVGPVETTYLPLRAHAGNPLCSRPPE</sequence>
<evidence type="ECO:0000313" key="2">
    <source>
        <dbReference type="Proteomes" id="UP001157961"/>
    </source>
</evidence>
<keyword evidence="2" id="KW-1185">Reference proteome</keyword>
<comment type="caution">
    <text evidence="1">The sequence shown here is derived from an EMBL/GenBank/DDBJ whole genome shotgun (WGS) entry which is preliminary data.</text>
</comment>
<gene>
    <name evidence="1" type="ORF">SAMN06265373_11014</name>
</gene>
<evidence type="ECO:0008006" key="3">
    <source>
        <dbReference type="Google" id="ProtNLM"/>
    </source>
</evidence>
<organism evidence="1 2">
    <name type="scientific">Shimia sagamensis</name>
    <dbReference type="NCBI Taxonomy" id="1566352"/>
    <lineage>
        <taxon>Bacteria</taxon>
        <taxon>Pseudomonadati</taxon>
        <taxon>Pseudomonadota</taxon>
        <taxon>Alphaproteobacteria</taxon>
        <taxon>Rhodobacterales</taxon>
        <taxon>Roseobacteraceae</taxon>
    </lineage>
</organism>